<sequence>MKRVEALEQEIVKLKVVETTPRHYDSNNPRSLSMMVGNIPGASSLGDAKTWLDKHCRSVGIASPSPSDVYKKGSDSNLVCVKCQSESHRDSFIQSIRDESKKLRGSSPTQAISSQLFAKVELPFDVHAVEVARYAMKKMLVSWNSNSSCVRYDIHSGVLSVAGREIVKVSVQNFAMKFNWCDGEGQAWEELHKSPEMTDISNKALSRLEKAKARASNKGKGKGLTDLKEMEIVQYMPQCEKWDFYEKLDRVMSGTPKVIRKMSNGKATKDGDIPVEIFKALALEPDFNLQWLLDLCNYCWQNKTIPDEWSTASVAVMFKKGDPADANNYRPTCLQSIAYKLFASLLKERFLDAGVDDRLWKSQFGFWKRHCTEDAIFVALRRIEKACAQRNGQILAYEKGDLADIVYADDTRTGHNETIHVVSVEFVAAAAQQVANHLPLQERPPQEVSSWLRMRIATDDLPDAYRGHPVRDDQLCFFILAVFVEGAGWRFTILYGLAFGLESAVVNFNRFPLLAIAVCRRRHYLGTSVHVGAFLNEGTICAALQSGALPRDLASRLRGDLIWLFSVSSGYGAKYAGPLLTRFQHGDSDVLSAEDKLVLQATLAIVLQAPPRLFCLQDCAKPLTPLYSDASFEGGLLRLGWVIFPSDGDQPQKSWNRGSLGDSRRQQIYPGETLAVLVVPMLLPQLFVDSDVLWFIDSQASVTAVIKGCSAEGDVHEIAHLAVRIDEDIPQVSMHRSWSDGDLAQLCEAIESESEAESE</sequence>
<evidence type="ECO:0008006" key="3">
    <source>
        <dbReference type="Google" id="ProtNLM"/>
    </source>
</evidence>
<dbReference type="EMBL" id="LSRX01001117">
    <property type="protein sequence ID" value="OLP83418.1"/>
    <property type="molecule type" value="Genomic_DNA"/>
</dbReference>
<dbReference type="PANTHER" id="PTHR19446">
    <property type="entry name" value="REVERSE TRANSCRIPTASES"/>
    <property type="match status" value="1"/>
</dbReference>
<accession>A0A1Q9CKG2</accession>
<evidence type="ECO:0000313" key="1">
    <source>
        <dbReference type="EMBL" id="OLP83418.1"/>
    </source>
</evidence>
<keyword evidence="2" id="KW-1185">Reference proteome</keyword>
<organism evidence="1 2">
    <name type="scientific">Symbiodinium microadriaticum</name>
    <name type="common">Dinoflagellate</name>
    <name type="synonym">Zooxanthella microadriatica</name>
    <dbReference type="NCBI Taxonomy" id="2951"/>
    <lineage>
        <taxon>Eukaryota</taxon>
        <taxon>Sar</taxon>
        <taxon>Alveolata</taxon>
        <taxon>Dinophyceae</taxon>
        <taxon>Suessiales</taxon>
        <taxon>Symbiodiniaceae</taxon>
        <taxon>Symbiodinium</taxon>
    </lineage>
</organism>
<evidence type="ECO:0000313" key="2">
    <source>
        <dbReference type="Proteomes" id="UP000186817"/>
    </source>
</evidence>
<dbReference type="OrthoDB" id="417224at2759"/>
<comment type="caution">
    <text evidence="1">The sequence shown here is derived from an EMBL/GenBank/DDBJ whole genome shotgun (WGS) entry which is preliminary data.</text>
</comment>
<dbReference type="Proteomes" id="UP000186817">
    <property type="component" value="Unassembled WGS sequence"/>
</dbReference>
<name>A0A1Q9CKG2_SYMMI</name>
<reference evidence="1 2" key="1">
    <citation type="submission" date="2016-02" db="EMBL/GenBank/DDBJ databases">
        <title>Genome analysis of coral dinoflagellate symbionts highlights evolutionary adaptations to a symbiotic lifestyle.</title>
        <authorList>
            <person name="Aranda M."/>
            <person name="Li Y."/>
            <person name="Liew Y.J."/>
            <person name="Baumgarten S."/>
            <person name="Simakov O."/>
            <person name="Wilson M."/>
            <person name="Piel J."/>
            <person name="Ashoor H."/>
            <person name="Bougouffa S."/>
            <person name="Bajic V.B."/>
            <person name="Ryu T."/>
            <person name="Ravasi T."/>
            <person name="Bayer T."/>
            <person name="Micklem G."/>
            <person name="Kim H."/>
            <person name="Bhak J."/>
            <person name="Lajeunesse T.C."/>
            <person name="Voolstra C.R."/>
        </authorList>
    </citation>
    <scope>NUCLEOTIDE SEQUENCE [LARGE SCALE GENOMIC DNA]</scope>
    <source>
        <strain evidence="1 2">CCMP2467</strain>
    </source>
</reference>
<gene>
    <name evidence="1" type="ORF">AK812_SmicGene35827</name>
</gene>
<protein>
    <recommendedName>
        <fullName evidence="3">Reverse transcriptase domain-containing protein</fullName>
    </recommendedName>
</protein>
<dbReference type="AlphaFoldDB" id="A0A1Q9CKG2"/>
<proteinExistence type="predicted"/>